<dbReference type="AlphaFoldDB" id="A0A2K3M9E9"/>
<gene>
    <name evidence="1" type="ORF">L195_g043500</name>
</gene>
<protein>
    <submittedName>
        <fullName evidence="1">Uncharacterized protein</fullName>
    </submittedName>
</protein>
<name>A0A2K3M9E9_TRIPR</name>
<reference evidence="1 2" key="2">
    <citation type="journal article" date="2017" name="Front. Plant Sci.">
        <title>Gene Classification and Mining of Molecular Markers Useful in Red Clover (Trifolium pratense) Breeding.</title>
        <authorList>
            <person name="Istvanek J."/>
            <person name="Dluhosova J."/>
            <person name="Dluhos P."/>
            <person name="Patkova L."/>
            <person name="Nedelnik J."/>
            <person name="Repkova J."/>
        </authorList>
    </citation>
    <scope>NUCLEOTIDE SEQUENCE [LARGE SCALE GENOMIC DNA]</scope>
    <source>
        <strain evidence="2">cv. Tatra</strain>
        <tissue evidence="1">Young leaves</tissue>
    </source>
</reference>
<evidence type="ECO:0000313" key="1">
    <source>
        <dbReference type="EMBL" id="PNX87412.1"/>
    </source>
</evidence>
<organism evidence="1 2">
    <name type="scientific">Trifolium pratense</name>
    <name type="common">Red clover</name>
    <dbReference type="NCBI Taxonomy" id="57577"/>
    <lineage>
        <taxon>Eukaryota</taxon>
        <taxon>Viridiplantae</taxon>
        <taxon>Streptophyta</taxon>
        <taxon>Embryophyta</taxon>
        <taxon>Tracheophyta</taxon>
        <taxon>Spermatophyta</taxon>
        <taxon>Magnoliopsida</taxon>
        <taxon>eudicotyledons</taxon>
        <taxon>Gunneridae</taxon>
        <taxon>Pentapetalae</taxon>
        <taxon>rosids</taxon>
        <taxon>fabids</taxon>
        <taxon>Fabales</taxon>
        <taxon>Fabaceae</taxon>
        <taxon>Papilionoideae</taxon>
        <taxon>50 kb inversion clade</taxon>
        <taxon>NPAAA clade</taxon>
        <taxon>Hologalegina</taxon>
        <taxon>IRL clade</taxon>
        <taxon>Trifolieae</taxon>
        <taxon>Trifolium</taxon>
    </lineage>
</organism>
<dbReference type="Proteomes" id="UP000236291">
    <property type="component" value="Unassembled WGS sequence"/>
</dbReference>
<reference evidence="1 2" key="1">
    <citation type="journal article" date="2014" name="Am. J. Bot.">
        <title>Genome assembly and annotation for red clover (Trifolium pratense; Fabaceae).</title>
        <authorList>
            <person name="Istvanek J."/>
            <person name="Jaros M."/>
            <person name="Krenek A."/>
            <person name="Repkova J."/>
        </authorList>
    </citation>
    <scope>NUCLEOTIDE SEQUENCE [LARGE SCALE GENOMIC DNA]</scope>
    <source>
        <strain evidence="2">cv. Tatra</strain>
        <tissue evidence="1">Young leaves</tissue>
    </source>
</reference>
<comment type="caution">
    <text evidence="1">The sequence shown here is derived from an EMBL/GenBank/DDBJ whole genome shotgun (WGS) entry which is preliminary data.</text>
</comment>
<proteinExistence type="predicted"/>
<evidence type="ECO:0000313" key="2">
    <source>
        <dbReference type="Proteomes" id="UP000236291"/>
    </source>
</evidence>
<dbReference type="EMBL" id="ASHM01053769">
    <property type="protein sequence ID" value="PNX87412.1"/>
    <property type="molecule type" value="Genomic_DNA"/>
</dbReference>
<sequence>MVGCGVAAMEQVNPVDHFLQHGGVAAIVKIIENISWDWIMVQKNIKKSVSDRNASPLTCIHSSWDSDLCCCIGEILLVLRIGASTTLSDMCSFYGNLVLPIVVVLSM</sequence>
<accession>A0A2K3M9E9</accession>